<dbReference type="GO" id="GO:0005524">
    <property type="term" value="F:ATP binding"/>
    <property type="evidence" value="ECO:0007669"/>
    <property type="project" value="InterPro"/>
</dbReference>
<reference evidence="3 4" key="1">
    <citation type="submission" date="2019-08" db="EMBL/GenBank/DDBJ databases">
        <title>In-depth cultivation of the pig gut microbiome towards novel bacterial diversity and tailored functional studies.</title>
        <authorList>
            <person name="Wylensek D."/>
            <person name="Hitch T.C.A."/>
            <person name="Clavel T."/>
        </authorList>
    </citation>
    <scope>NUCLEOTIDE SEQUENCE [LARGE SCALE GENOMIC DNA]</scope>
    <source>
        <strain evidence="3 4">BSM-383-APC-4H</strain>
    </source>
</reference>
<feature type="domain" description="DNA2/NAM7 helicase-like C-terminal" evidence="2">
    <location>
        <begin position="460"/>
        <end position="565"/>
    </location>
</feature>
<dbReference type="PANTHER" id="PTHR11070">
    <property type="entry name" value="UVRD / RECB / PCRA DNA HELICASE FAMILY MEMBER"/>
    <property type="match status" value="1"/>
</dbReference>
<feature type="domain" description="Schlafen group 3-like DNA/RNA helicase" evidence="1">
    <location>
        <begin position="245"/>
        <end position="427"/>
    </location>
</feature>
<accession>A0A6N7XZB5</accession>
<evidence type="ECO:0000259" key="1">
    <source>
        <dbReference type="Pfam" id="PF09848"/>
    </source>
</evidence>
<dbReference type="Gene3D" id="3.40.50.300">
    <property type="entry name" value="P-loop containing nucleotide triphosphate hydrolases"/>
    <property type="match status" value="2"/>
</dbReference>
<organism evidence="3 4">
    <name type="scientific">Anaerobutyricum soehngenii</name>
    <dbReference type="NCBI Taxonomy" id="105843"/>
    <lineage>
        <taxon>Bacteria</taxon>
        <taxon>Bacillati</taxon>
        <taxon>Bacillota</taxon>
        <taxon>Clostridia</taxon>
        <taxon>Lachnospirales</taxon>
        <taxon>Lachnospiraceae</taxon>
        <taxon>Anaerobutyricum</taxon>
    </lineage>
</organism>
<dbReference type="GO" id="GO:0003677">
    <property type="term" value="F:DNA binding"/>
    <property type="evidence" value="ECO:0007669"/>
    <property type="project" value="InterPro"/>
</dbReference>
<dbReference type="EMBL" id="VULP01000012">
    <property type="protein sequence ID" value="MSU82179.1"/>
    <property type="molecule type" value="Genomic_DNA"/>
</dbReference>
<dbReference type="InterPro" id="IPR041679">
    <property type="entry name" value="DNA2/NAM7-like_C"/>
</dbReference>
<sequence length="582" mass="66882">MRYCMAIMIPSAISPDVKSNAERHIFEWFENAKDTEDWVVLHSLGIVNHNKYIHGEVDFFVMIPMLGIFALEVKGGRVKRTDGIWSFTDKYGHSDKRSKGPFDQAWDGMYSIRQSLSDKLDVAHKHLEKIFFGIGVMFPDVAYDSVGIDEEQWQVFDCNDGRNVRAFVERIAEGSVKGWNTQYGDVTLQNRPTVEDVRYMASILRGDFDMALSLRVQYNYVEEEIVSLTANQYKCIDQLEDNPRCLIKGSAGTGKTLLAIETVKKYVAKGEKVALLCYNNLLASWLQQYFEKQGESLRPVYVGSLHGYLMKVVQQKHMRVNFPDSAEKMNLFFAQELPTMVSNVLKSDGGIFDRIIIDEAQDLMSEAYLACFDSMLKKGISRGKWIFFGDFNRQAIYANDMTEADFMDMLDECTSYIRYKLTTNCRNTQYICDQIKIVTGFAKDIQYEGMIQGNPVQYRTYTSRDDELKELLKILRELSDNKVENGRITILSPHKREKSVVSMLGGIRVENYTVPVPEEITFNTIQGFKGLENTVIILTDIESYEDIKLSYVAFSRARSGLYVLHSKAAHDEYNQLCIRRFF</sequence>
<dbReference type="GO" id="GO:0043138">
    <property type="term" value="F:3'-5' DNA helicase activity"/>
    <property type="evidence" value="ECO:0007669"/>
    <property type="project" value="TreeGrafter"/>
</dbReference>
<dbReference type="AlphaFoldDB" id="A0A6N7XZB5"/>
<name>A0A6N7XZB5_9FIRM</name>
<gene>
    <name evidence="3" type="ORF">FYJ25_07390</name>
</gene>
<dbReference type="InterPro" id="IPR018647">
    <property type="entry name" value="SLFN_3-like_DNA/RNA_helicase"/>
</dbReference>
<evidence type="ECO:0000259" key="2">
    <source>
        <dbReference type="Pfam" id="PF13087"/>
    </source>
</evidence>
<dbReference type="InterPro" id="IPR027417">
    <property type="entry name" value="P-loop_NTPase"/>
</dbReference>
<dbReference type="Proteomes" id="UP000433359">
    <property type="component" value="Unassembled WGS sequence"/>
</dbReference>
<protein>
    <submittedName>
        <fullName evidence="3">DUF2075 domain-containing protein</fullName>
    </submittedName>
</protein>
<dbReference type="GO" id="GO:0000725">
    <property type="term" value="P:recombinational repair"/>
    <property type="evidence" value="ECO:0007669"/>
    <property type="project" value="TreeGrafter"/>
</dbReference>
<comment type="caution">
    <text evidence="3">The sequence shown here is derived from an EMBL/GenBank/DDBJ whole genome shotgun (WGS) entry which is preliminary data.</text>
</comment>
<evidence type="ECO:0000313" key="3">
    <source>
        <dbReference type="EMBL" id="MSU82179.1"/>
    </source>
</evidence>
<evidence type="ECO:0000313" key="4">
    <source>
        <dbReference type="Proteomes" id="UP000433359"/>
    </source>
</evidence>
<proteinExistence type="predicted"/>
<dbReference type="PANTHER" id="PTHR11070:SF2">
    <property type="entry name" value="ATP-DEPENDENT DNA HELICASE SRS2"/>
    <property type="match status" value="1"/>
</dbReference>
<dbReference type="Pfam" id="PF13087">
    <property type="entry name" value="AAA_12"/>
    <property type="match status" value="1"/>
</dbReference>
<dbReference type="InterPro" id="IPR000212">
    <property type="entry name" value="DNA_helicase_UvrD/REP"/>
</dbReference>
<dbReference type="Pfam" id="PF09848">
    <property type="entry name" value="SLFN-g3_helicase"/>
    <property type="match status" value="1"/>
</dbReference>
<dbReference type="SUPFAM" id="SSF52540">
    <property type="entry name" value="P-loop containing nucleoside triphosphate hydrolases"/>
    <property type="match status" value="1"/>
</dbReference>